<proteinExistence type="predicted"/>
<dbReference type="Proteomes" id="UP000005101">
    <property type="component" value="Unassembled WGS sequence"/>
</dbReference>
<gene>
    <name evidence="1" type="ORF">BFAG_02483</name>
</gene>
<dbReference type="EMBL" id="EQ973214">
    <property type="protein sequence ID" value="EFR53788.1"/>
    <property type="molecule type" value="Genomic_DNA"/>
</dbReference>
<reference evidence="1 2" key="1">
    <citation type="submission" date="2008-12" db="EMBL/GenBank/DDBJ databases">
        <title>Annotation of Bacteroides fragilis strain 3_1_12.</title>
        <authorList>
            <consortium name="The Broad Institute Genome Sequencing Platform"/>
            <person name="Ward D."/>
            <person name="Young S.K."/>
            <person name="Kodira C.D."/>
            <person name="Zeng Q."/>
            <person name="Koehrsen M."/>
            <person name="Alvarado L."/>
            <person name="Berlin A."/>
            <person name="Borenstein D."/>
            <person name="Chen Z."/>
            <person name="Engels R."/>
            <person name="Freedman E."/>
            <person name="Gellesch M."/>
            <person name="Goldberg J."/>
            <person name="Griggs A."/>
            <person name="Gujja S."/>
            <person name="Heiman D."/>
            <person name="Hepburn T."/>
            <person name="Howarth C."/>
            <person name="Jen D."/>
            <person name="Larson L."/>
            <person name="Lewis B."/>
            <person name="Mehta T."/>
            <person name="Park D."/>
            <person name="Pearson M."/>
            <person name="Roberts A."/>
            <person name="Saif S."/>
            <person name="Shea T."/>
            <person name="Shenoy N."/>
            <person name="Sisk P."/>
            <person name="Stolte C."/>
            <person name="Sykes S."/>
            <person name="Walk T."/>
            <person name="White J."/>
            <person name="Yandava C."/>
            <person name="Allen-Vercoe E."/>
            <person name="Strauss J."/>
            <person name="Ambrose C."/>
            <person name="Lander E."/>
            <person name="Nusbaum C."/>
            <person name="Galagan J."/>
            <person name="Birren B."/>
        </authorList>
    </citation>
    <scope>NUCLEOTIDE SEQUENCE [LARGE SCALE GENOMIC DNA]</scope>
    <source>
        <strain evidence="1 2">3_1_12</strain>
    </source>
</reference>
<accession>A0ABN0BLN0</accession>
<organism evidence="1 2">
    <name type="scientific">Bacteroides fragilis 3_1_12</name>
    <dbReference type="NCBI Taxonomy" id="457424"/>
    <lineage>
        <taxon>Bacteria</taxon>
        <taxon>Pseudomonadati</taxon>
        <taxon>Bacteroidota</taxon>
        <taxon>Bacteroidia</taxon>
        <taxon>Bacteroidales</taxon>
        <taxon>Bacteroidaceae</taxon>
        <taxon>Bacteroides</taxon>
    </lineage>
</organism>
<keyword evidence="2" id="KW-1185">Reference proteome</keyword>
<protein>
    <submittedName>
        <fullName evidence="1">Uncharacterized protein</fullName>
    </submittedName>
</protein>
<evidence type="ECO:0000313" key="1">
    <source>
        <dbReference type="EMBL" id="EFR53788.1"/>
    </source>
</evidence>
<evidence type="ECO:0000313" key="2">
    <source>
        <dbReference type="Proteomes" id="UP000005101"/>
    </source>
</evidence>
<sequence>MIFHNKFSFIIDFKSKSDSPNQLTRRTAATLPPGGQRFFFFHLTSSHESFLYSISYLMI</sequence>
<name>A0ABN0BLN0_BACFG</name>